<protein>
    <submittedName>
        <fullName evidence="4">Exonuclease 1</fullName>
    </submittedName>
</protein>
<accession>A0A1V9ZM74</accession>
<keyword evidence="2" id="KW-0539">Nucleus</keyword>
<name>A0A1V9ZM74_ACHHY</name>
<evidence type="ECO:0000256" key="1">
    <source>
        <dbReference type="ARBA" id="ARBA00004123"/>
    </source>
</evidence>
<evidence type="ECO:0000256" key="3">
    <source>
        <dbReference type="SAM" id="MobiDB-lite"/>
    </source>
</evidence>
<evidence type="ECO:0000313" key="5">
    <source>
        <dbReference type="Proteomes" id="UP000243579"/>
    </source>
</evidence>
<dbReference type="SUPFAM" id="SSF48452">
    <property type="entry name" value="TPR-like"/>
    <property type="match status" value="1"/>
</dbReference>
<dbReference type="Gene3D" id="1.25.40.10">
    <property type="entry name" value="Tetratricopeptide repeat domain"/>
    <property type="match status" value="1"/>
</dbReference>
<dbReference type="PANTHER" id="PTHR15502">
    <property type="entry name" value="CALCINEURIN-BINDING PROTEIN CABIN 1-RELATED"/>
    <property type="match status" value="1"/>
</dbReference>
<dbReference type="Proteomes" id="UP000243579">
    <property type="component" value="Unassembled WGS sequence"/>
</dbReference>
<keyword evidence="5" id="KW-1185">Reference proteome</keyword>
<sequence length="1748" mass="193634">MSQWTALNLGSPVPSPAPVKRKRSKRSLVMETEEALEARLTASYEKTLRSHSKPEVATPMYLEILDYIESLDYGVLSATTKKIQYLCLKNLARLETKANPTQALHHYADALDIDASDCMVWYEAGSVALQLHMYGLSRQYLEEAFALDANFWPMVYKLVLVLYVLHDDTECMQLVSHVLLHDPSNPMALYLASALSSGPRAKLEAPPSIAALESQRQAVVPLAKAQGPRTIEAHELPENTWSALGALLLQLFDEAHQQDVGAFRLALPRSQQPYVIRPAPQGAPVVLLGSIPEEAEGPDDATAVDASPAAVAVEEATPKLAPVVESLRKSSGSEPSSPSTQNRRTSHRTQKRMQDEMAAALKEAKEKDVSYQLLSFIHKEADTHTLEHDTAIYDSAVRVDMAADGTALRLSTTDDASWTVALARLPQDSTPAPSPLQSPRTNATSVSGFPSTVEAYLERTTMPKGATAEKLLLQYLEECAQHSDVELGDDLVRLLLLMETCLLHGTDSQPFAPLATSFACRLFLLEIHVDQLIAGYDPLQHSRVQLLSALERRQQELLRWQLDFSDGGASEVVLGWRMQWLQVHLDEQLGHVDQVLLALEGLRASLGDTTIALGHVRSFPRLSKVAVDRKLDTLALSVLTKQIRDRFGQLDPQTTDVEEAIVELVLPHYDPRTPNAGRIEDLVLHFRLYLRQMWDFKASTGLTMAKPDPPLLSMFVKCLVRLKRFDVCFQVLCLSWYFALAPTQSPVAADKTTVQCLQYLVSQLQLVAAQPHGTAPAFELLLEHCVFRCRDFLLEHFHSSTLLGALATVLPPARLPALVGKILHQLTSIDLRKKANASLLSVALTALQLLYQYLKATEAPIAAPLARALSSSIAVYLKEQLVAGKFKPQSRQLLYASCTSFLLLWKYLDDGTNAADGLHMIELLHDLLTTGDGLEDHGMCCLDGDATFLATAHEILEKTDGDDEEIADDLEEATAQLICCMHGYALLPSCAEHVAAGKDARKTRTSVSDMMAIMRFSQGLDPKHVVRKECHALYKAVLALPDTMALMRANLLECRAITAYVNPVVSATVHLIMPPVSAAKASPTNKEPEPLDDLWYLLATTVSLPKCKRRGKDYNVLFEYESQTLEYMSYLRRDVRVHPCRANAYRLLAASAGTLRALIVDHWNVVWTNHFVLEALPLAAPQLADAPQPTFEDLAQAPFFGKLIAWLDGVDRCKGDADMSDVITGARALVRHYTQYVTALAELSLRCLDMAAALDEGMLVECYEEGGLLLWSSLSERQLAPASAMEVSQAAARYFTRALGKASPEVSLRLNYMLGKVAKKAIKLQATGESVDAWRSVLATFAEADKCRTLDDAGESLPHAYHQLHATRLKLLLQPVLRLVRLDGPPETRHMPKGASVNLPAPEILALVESFSYVPETPKKGPREPTSSTPDSTVPAPEPMGLVARVEAAVDNCVAALERIPLEDKYFHPVYFALARGLFYADALVGAKDKYGASAALKMMKPLFDKKRSQVVSVWLSEGDTGKLEELNQQQATYDRLRLKYHGFYMHVLTAASDYARICDITNWILSSKEEHWVMDAMLAQALVARSYLARGRVLDTYMRCLFPQADDEPAVDRAHAHLHRMYGVYMESQDAWTRARAYNHGSSMGSWIWEVTMAYALAQATRAEEADLLGVNAVAAVMAHLRKRVPAETNETTLLGLHIELQMEARRDWPDLVDNALTYCSTTWPEKTKIKLKPPTTKPKLRLTLHS</sequence>
<dbReference type="InterPro" id="IPR033053">
    <property type="entry name" value="Hir3/CABIN1"/>
</dbReference>
<dbReference type="OrthoDB" id="77564at2759"/>
<dbReference type="GO" id="GO:0031491">
    <property type="term" value="F:nucleosome binding"/>
    <property type="evidence" value="ECO:0007669"/>
    <property type="project" value="TreeGrafter"/>
</dbReference>
<evidence type="ECO:0000313" key="4">
    <source>
        <dbReference type="EMBL" id="OQR99092.1"/>
    </source>
</evidence>
<keyword evidence="4" id="KW-0378">Hydrolase</keyword>
<feature type="region of interest" description="Disordered" evidence="3">
    <location>
        <begin position="1416"/>
        <end position="1438"/>
    </location>
</feature>
<feature type="region of interest" description="Disordered" evidence="3">
    <location>
        <begin position="1"/>
        <end position="26"/>
    </location>
</feature>
<feature type="region of interest" description="Disordered" evidence="3">
    <location>
        <begin position="428"/>
        <end position="447"/>
    </location>
</feature>
<dbReference type="PANTHER" id="PTHR15502:SF7">
    <property type="entry name" value="CALCINEURIN-BINDING PROTEIN CABIN-1"/>
    <property type="match status" value="1"/>
</dbReference>
<comment type="subcellular location">
    <subcellularLocation>
        <location evidence="1">Nucleus</location>
    </subcellularLocation>
</comment>
<keyword evidence="4" id="KW-0540">Nuclease</keyword>
<feature type="compositionally biased region" description="Low complexity" evidence="3">
    <location>
        <begin position="330"/>
        <end position="339"/>
    </location>
</feature>
<dbReference type="GO" id="GO:0006325">
    <property type="term" value="P:chromatin organization"/>
    <property type="evidence" value="ECO:0007669"/>
    <property type="project" value="InterPro"/>
</dbReference>
<dbReference type="InterPro" id="IPR011990">
    <property type="entry name" value="TPR-like_helical_dom_sf"/>
</dbReference>
<evidence type="ECO:0000256" key="2">
    <source>
        <dbReference type="ARBA" id="ARBA00023242"/>
    </source>
</evidence>
<organism evidence="4 5">
    <name type="scientific">Achlya hypogyna</name>
    <name type="common">Oomycete</name>
    <name type="synonym">Protoachlya hypogyna</name>
    <dbReference type="NCBI Taxonomy" id="1202772"/>
    <lineage>
        <taxon>Eukaryota</taxon>
        <taxon>Sar</taxon>
        <taxon>Stramenopiles</taxon>
        <taxon>Oomycota</taxon>
        <taxon>Saprolegniomycetes</taxon>
        <taxon>Saprolegniales</taxon>
        <taxon>Achlyaceae</taxon>
        <taxon>Achlya</taxon>
    </lineage>
</organism>
<dbReference type="EMBL" id="JNBR01000075">
    <property type="protein sequence ID" value="OQR99092.1"/>
    <property type="molecule type" value="Genomic_DNA"/>
</dbReference>
<proteinExistence type="predicted"/>
<keyword evidence="4" id="KW-0269">Exonuclease</keyword>
<dbReference type="GO" id="GO:0004527">
    <property type="term" value="F:exonuclease activity"/>
    <property type="evidence" value="ECO:0007669"/>
    <property type="project" value="UniProtKB-KW"/>
</dbReference>
<comment type="caution">
    <text evidence="4">The sequence shown here is derived from an EMBL/GenBank/DDBJ whole genome shotgun (WGS) entry which is preliminary data.</text>
</comment>
<dbReference type="STRING" id="1202772.A0A1V9ZM74"/>
<reference evidence="4 5" key="1">
    <citation type="journal article" date="2014" name="Genome Biol. Evol.">
        <title>The secreted proteins of Achlya hypogyna and Thraustotheca clavata identify the ancestral oomycete secretome and reveal gene acquisitions by horizontal gene transfer.</title>
        <authorList>
            <person name="Misner I."/>
            <person name="Blouin N."/>
            <person name="Leonard G."/>
            <person name="Richards T.A."/>
            <person name="Lane C.E."/>
        </authorList>
    </citation>
    <scope>NUCLEOTIDE SEQUENCE [LARGE SCALE GENOMIC DNA]</scope>
    <source>
        <strain evidence="4 5">ATCC 48635</strain>
    </source>
</reference>
<feature type="region of interest" description="Disordered" evidence="3">
    <location>
        <begin position="315"/>
        <end position="355"/>
    </location>
</feature>
<gene>
    <name evidence="4" type="ORF">ACHHYP_07342</name>
</gene>
<dbReference type="GO" id="GO:0005634">
    <property type="term" value="C:nucleus"/>
    <property type="evidence" value="ECO:0007669"/>
    <property type="project" value="UniProtKB-SubCell"/>
</dbReference>